<gene>
    <name evidence="2" type="ORF">EVAR_68657_1</name>
</gene>
<name>A0A4C1SLH8_EUMVA</name>
<protein>
    <submittedName>
        <fullName evidence="2">Uncharacterized protein</fullName>
    </submittedName>
</protein>
<evidence type="ECO:0000256" key="1">
    <source>
        <dbReference type="SAM" id="MobiDB-lite"/>
    </source>
</evidence>
<organism evidence="2 3">
    <name type="scientific">Eumeta variegata</name>
    <name type="common">Bagworm moth</name>
    <name type="synonym">Eumeta japonica</name>
    <dbReference type="NCBI Taxonomy" id="151549"/>
    <lineage>
        <taxon>Eukaryota</taxon>
        <taxon>Metazoa</taxon>
        <taxon>Ecdysozoa</taxon>
        <taxon>Arthropoda</taxon>
        <taxon>Hexapoda</taxon>
        <taxon>Insecta</taxon>
        <taxon>Pterygota</taxon>
        <taxon>Neoptera</taxon>
        <taxon>Endopterygota</taxon>
        <taxon>Lepidoptera</taxon>
        <taxon>Glossata</taxon>
        <taxon>Ditrysia</taxon>
        <taxon>Tineoidea</taxon>
        <taxon>Psychidae</taxon>
        <taxon>Oiketicinae</taxon>
        <taxon>Eumeta</taxon>
    </lineage>
</organism>
<feature type="compositionally biased region" description="Acidic residues" evidence="1">
    <location>
        <begin position="178"/>
        <end position="190"/>
    </location>
</feature>
<comment type="caution">
    <text evidence="2">The sequence shown here is derived from an EMBL/GenBank/DDBJ whole genome shotgun (WGS) entry which is preliminary data.</text>
</comment>
<dbReference type="EMBL" id="BGZK01003618">
    <property type="protein sequence ID" value="GBP03063.1"/>
    <property type="molecule type" value="Genomic_DNA"/>
</dbReference>
<feature type="compositionally biased region" description="Polar residues" evidence="1">
    <location>
        <begin position="42"/>
        <end position="54"/>
    </location>
</feature>
<keyword evidence="3" id="KW-1185">Reference proteome</keyword>
<proteinExistence type="predicted"/>
<feature type="compositionally biased region" description="Basic and acidic residues" evidence="1">
    <location>
        <begin position="107"/>
        <end position="128"/>
    </location>
</feature>
<feature type="compositionally biased region" description="Basic and acidic residues" evidence="1">
    <location>
        <begin position="16"/>
        <end position="41"/>
    </location>
</feature>
<feature type="region of interest" description="Disordered" evidence="1">
    <location>
        <begin position="1"/>
        <end position="264"/>
    </location>
</feature>
<dbReference type="AlphaFoldDB" id="A0A4C1SLH8"/>
<evidence type="ECO:0000313" key="3">
    <source>
        <dbReference type="Proteomes" id="UP000299102"/>
    </source>
</evidence>
<feature type="region of interest" description="Disordered" evidence="1">
    <location>
        <begin position="303"/>
        <end position="353"/>
    </location>
</feature>
<dbReference type="Proteomes" id="UP000299102">
    <property type="component" value="Unassembled WGS sequence"/>
</dbReference>
<feature type="compositionally biased region" description="Basic and acidic residues" evidence="1">
    <location>
        <begin position="224"/>
        <end position="236"/>
    </location>
</feature>
<feature type="compositionally biased region" description="Basic and acidic residues" evidence="1">
    <location>
        <begin position="332"/>
        <end position="347"/>
    </location>
</feature>
<dbReference type="OrthoDB" id="5348404at2759"/>
<sequence>MSEDDKIIESSNDLKTGAHFEDNIESSGEKGRDSSEERSDENGSVNSEIESSADNVGDQYSIKEENKASKINKKNEALEDTQQTGNKKEEKEERKDVLHNKNSPTIEKFEEHVHMNSVDKEMEKEYESRSLIQSEKNEILDKEDHDEVKLYTRDNSPRSRSNSSDRKGQCQFAKTNADDDNNDEEPEEGEVIEKVRKSDKDTIARTEIRERFLKRHSVEGLVASKDERKDHHKSEEVNNTQDGKNNVSSNTTAAADTGRSNVIPITTRKRRWITKKASESKEQILAISTDSLKTLIADVHPVPLSDVQLESSSEVEELASEREEGEQSPSPEPERRHNSTEKSERPSKLLRSL</sequence>
<reference evidence="2 3" key="1">
    <citation type="journal article" date="2019" name="Commun. Biol.">
        <title>The bagworm genome reveals a unique fibroin gene that provides high tensile strength.</title>
        <authorList>
            <person name="Kono N."/>
            <person name="Nakamura H."/>
            <person name="Ohtoshi R."/>
            <person name="Tomita M."/>
            <person name="Numata K."/>
            <person name="Arakawa K."/>
        </authorList>
    </citation>
    <scope>NUCLEOTIDE SEQUENCE [LARGE SCALE GENOMIC DNA]</scope>
</reference>
<feature type="compositionally biased region" description="Basic and acidic residues" evidence="1">
    <location>
        <begin position="135"/>
        <end position="168"/>
    </location>
</feature>
<feature type="compositionally biased region" description="Polar residues" evidence="1">
    <location>
        <begin position="237"/>
        <end position="264"/>
    </location>
</feature>
<feature type="compositionally biased region" description="Basic and acidic residues" evidence="1">
    <location>
        <begin position="191"/>
        <end position="211"/>
    </location>
</feature>
<accession>A0A4C1SLH8</accession>
<evidence type="ECO:0000313" key="2">
    <source>
        <dbReference type="EMBL" id="GBP03063.1"/>
    </source>
</evidence>
<feature type="compositionally biased region" description="Acidic residues" evidence="1">
    <location>
        <begin position="313"/>
        <end position="326"/>
    </location>
</feature>
<feature type="compositionally biased region" description="Basic and acidic residues" evidence="1">
    <location>
        <begin position="61"/>
        <end position="77"/>
    </location>
</feature>
<dbReference type="STRING" id="151549.A0A4C1SLH8"/>
<feature type="compositionally biased region" description="Basic and acidic residues" evidence="1">
    <location>
        <begin position="86"/>
        <end position="99"/>
    </location>
</feature>